<dbReference type="OrthoDB" id="4761559at2"/>
<evidence type="ECO:0000313" key="1">
    <source>
        <dbReference type="EMBL" id="BBX15441.1"/>
    </source>
</evidence>
<evidence type="ECO:0000313" key="2">
    <source>
        <dbReference type="Proteomes" id="UP000467006"/>
    </source>
</evidence>
<sequence length="201" mass="21470">MLRSIVTAALAALTLAGCGSEMINTPEASLPAVSADEQQIRDLVHTQTRAFTEGNWPVLADLTCAQFRDKAGDPASYLVPPMTAFGTREQMASLTIAQVSEGLTRQFGTGAPRDTLDRVSQALVAYDEPAYEAGMLDLIRQSATLTVDKVENITVTGDTATADVTTTRRLGQAAPDTRTDTTPFVREDGRWLDCTDLSGAS</sequence>
<dbReference type="PROSITE" id="PS51257">
    <property type="entry name" value="PROKAR_LIPOPROTEIN"/>
    <property type="match status" value="1"/>
</dbReference>
<proteinExistence type="predicted"/>
<gene>
    <name evidence="1" type="ORF">MDUV_03010</name>
</gene>
<dbReference type="AlphaFoldDB" id="A0A7I7JW22"/>
<name>A0A7I7JW22_9MYCO</name>
<protein>
    <submittedName>
        <fullName evidence="1">Uncharacterized protein</fullName>
    </submittedName>
</protein>
<dbReference type="KEGG" id="mdu:MDUV_03010"/>
<organism evidence="1 2">
    <name type="scientific">Mycolicibacterium duvalii</name>
    <dbReference type="NCBI Taxonomy" id="39688"/>
    <lineage>
        <taxon>Bacteria</taxon>
        <taxon>Bacillati</taxon>
        <taxon>Actinomycetota</taxon>
        <taxon>Actinomycetes</taxon>
        <taxon>Mycobacteriales</taxon>
        <taxon>Mycobacteriaceae</taxon>
        <taxon>Mycolicibacterium</taxon>
    </lineage>
</organism>
<dbReference type="EMBL" id="AP022563">
    <property type="protein sequence ID" value="BBX15441.1"/>
    <property type="molecule type" value="Genomic_DNA"/>
</dbReference>
<reference evidence="1 2" key="1">
    <citation type="journal article" date="2019" name="Emerg. Microbes Infect.">
        <title>Comprehensive subspecies identification of 175 nontuberculous mycobacteria species based on 7547 genomic profiles.</title>
        <authorList>
            <person name="Matsumoto Y."/>
            <person name="Kinjo T."/>
            <person name="Motooka D."/>
            <person name="Nabeya D."/>
            <person name="Jung N."/>
            <person name="Uechi K."/>
            <person name="Horii T."/>
            <person name="Iida T."/>
            <person name="Fujita J."/>
            <person name="Nakamura S."/>
        </authorList>
    </citation>
    <scope>NUCLEOTIDE SEQUENCE [LARGE SCALE GENOMIC DNA]</scope>
    <source>
        <strain evidence="1 2">JCM 6396</strain>
    </source>
</reference>
<keyword evidence="2" id="KW-1185">Reference proteome</keyword>
<accession>A0A7I7JW22</accession>
<dbReference type="RefSeq" id="WP_098004762.1">
    <property type="nucleotide sequence ID" value="NZ_AP022563.1"/>
</dbReference>
<dbReference type="Proteomes" id="UP000467006">
    <property type="component" value="Chromosome"/>
</dbReference>